<dbReference type="EMBL" id="PGGH01158596">
    <property type="protein sequence ID" value="NIG60144.1"/>
    <property type="molecule type" value="Genomic_DNA"/>
</dbReference>
<evidence type="ECO:0000259" key="2">
    <source>
        <dbReference type="Pfam" id="PF00769"/>
    </source>
</evidence>
<dbReference type="Pfam" id="PF00769">
    <property type="entry name" value="ERM_C"/>
    <property type="match status" value="1"/>
</dbReference>
<dbReference type="PANTHER" id="PTHR23281">
    <property type="entry name" value="MERLIN/MOESIN/EZRIN/RADIXIN"/>
    <property type="match status" value="1"/>
</dbReference>
<evidence type="ECO:0000256" key="1">
    <source>
        <dbReference type="SAM" id="MobiDB-lite"/>
    </source>
</evidence>
<dbReference type="SUPFAM" id="SSF48678">
    <property type="entry name" value="Moesin tail domain"/>
    <property type="match status" value="1"/>
</dbReference>
<feature type="domain" description="Ezrin/radixin/moesin C-terminal" evidence="2">
    <location>
        <begin position="158"/>
        <end position="224"/>
    </location>
</feature>
<evidence type="ECO:0000313" key="4">
    <source>
        <dbReference type="EMBL" id="NIG60144.1"/>
    </source>
</evidence>
<dbReference type="InterPro" id="IPR011259">
    <property type="entry name" value="ERM_C_dom"/>
</dbReference>
<name>A0ABX0S4W1_PONBL</name>
<gene>
    <name evidence="4" type="ORF">BU61_3832</name>
</gene>
<sequence>MERQRLAREKQMREEAERTRDELERRLLQMKEEATMANEALMRSEETADLLAEKAQITEEEAKLLAQKAAEAEQEMQRIKATAIRTEEEKRLMEQKVLEAEVLALKMAEESERRAKEADQLKQDLQEAREAERRAKQKLLEITTKPTYPDTDMKRLSMEIEKEKVEYMEKSKHLQEQLNELKTEIEALKLKERETALDILHNENSDQGGTSSKHNTIKKDQANTRKMGVIDNQYNWFGICI</sequence>
<feature type="region of interest" description="Disordered" evidence="1">
    <location>
        <begin position="1"/>
        <end position="21"/>
    </location>
</feature>
<dbReference type="InterPro" id="IPR046810">
    <property type="entry name" value="ERM_helical"/>
</dbReference>
<accession>A0ABX0S4W1</accession>
<organism evidence="4 5">
    <name type="scientific">Pontoporia blainvillei</name>
    <name type="common">Franciscana</name>
    <name type="synonym">Delphinus blainvillei</name>
    <dbReference type="NCBI Taxonomy" id="48723"/>
    <lineage>
        <taxon>Eukaryota</taxon>
        <taxon>Metazoa</taxon>
        <taxon>Chordata</taxon>
        <taxon>Craniata</taxon>
        <taxon>Vertebrata</taxon>
        <taxon>Euteleostomi</taxon>
        <taxon>Mammalia</taxon>
        <taxon>Eutheria</taxon>
        <taxon>Laurasiatheria</taxon>
        <taxon>Artiodactyla</taxon>
        <taxon>Whippomorpha</taxon>
        <taxon>Cetacea</taxon>
        <taxon>Odontoceti</taxon>
        <taxon>Pontoporiidae</taxon>
        <taxon>Pontoporia</taxon>
    </lineage>
</organism>
<evidence type="ECO:0000259" key="3">
    <source>
        <dbReference type="Pfam" id="PF20492"/>
    </source>
</evidence>
<proteinExistence type="predicted"/>
<reference evidence="4" key="1">
    <citation type="submission" date="2018-05" db="EMBL/GenBank/DDBJ databases">
        <authorList>
            <person name="Pedro S.L.S."/>
            <person name="Freitas R.C."/>
            <person name="Barreto A.S."/>
            <person name="Lima A.O.S."/>
        </authorList>
    </citation>
    <scope>NUCLEOTIDE SEQUENCE</scope>
    <source>
        <strain evidence="4">BP203</strain>
        <tissue evidence="4">Muscle</tissue>
    </source>
</reference>
<dbReference type="Proteomes" id="UP001165941">
    <property type="component" value="Unassembled WGS sequence"/>
</dbReference>
<dbReference type="InterPro" id="IPR008954">
    <property type="entry name" value="Moesin_tail_sf"/>
</dbReference>
<comment type="caution">
    <text evidence="4">The sequence shown here is derived from an EMBL/GenBank/DDBJ whole genome shotgun (WGS) entry which is preliminary data.</text>
</comment>
<dbReference type="InterPro" id="IPR011174">
    <property type="entry name" value="ERM"/>
</dbReference>
<feature type="domain" description="Ezrin/radixin/moesin alpha-helical" evidence="3">
    <location>
        <begin position="13"/>
        <end position="132"/>
    </location>
</feature>
<dbReference type="Gene3D" id="6.10.360.10">
    <property type="match status" value="1"/>
</dbReference>
<dbReference type="Pfam" id="PF20492">
    <property type="entry name" value="ERM_helical"/>
    <property type="match status" value="1"/>
</dbReference>
<protein>
    <submittedName>
        <fullName evidence="4">Merlin</fullName>
    </submittedName>
</protein>
<evidence type="ECO:0000313" key="5">
    <source>
        <dbReference type="Proteomes" id="UP001165941"/>
    </source>
</evidence>
<keyword evidence="5" id="KW-1185">Reference proteome</keyword>